<proteinExistence type="predicted"/>
<dbReference type="AlphaFoldDB" id="A0AAV7NCY7"/>
<evidence type="ECO:0000313" key="2">
    <source>
        <dbReference type="Proteomes" id="UP001066276"/>
    </source>
</evidence>
<dbReference type="EMBL" id="JANPWB010000012">
    <property type="protein sequence ID" value="KAJ1113309.1"/>
    <property type="molecule type" value="Genomic_DNA"/>
</dbReference>
<evidence type="ECO:0000313" key="1">
    <source>
        <dbReference type="EMBL" id="KAJ1113309.1"/>
    </source>
</evidence>
<dbReference type="Proteomes" id="UP001066276">
    <property type="component" value="Chromosome 8"/>
</dbReference>
<gene>
    <name evidence="1" type="ORF">NDU88_001557</name>
</gene>
<reference evidence="1" key="1">
    <citation type="journal article" date="2022" name="bioRxiv">
        <title>Sequencing and chromosome-scale assembly of the giantPleurodeles waltlgenome.</title>
        <authorList>
            <person name="Brown T."/>
            <person name="Elewa A."/>
            <person name="Iarovenko S."/>
            <person name="Subramanian E."/>
            <person name="Araus A.J."/>
            <person name="Petzold A."/>
            <person name="Susuki M."/>
            <person name="Suzuki K.-i.T."/>
            <person name="Hayashi T."/>
            <person name="Toyoda A."/>
            <person name="Oliveira C."/>
            <person name="Osipova E."/>
            <person name="Leigh N.D."/>
            <person name="Simon A."/>
            <person name="Yun M.H."/>
        </authorList>
    </citation>
    <scope>NUCLEOTIDE SEQUENCE</scope>
    <source>
        <strain evidence="1">20211129_DDA</strain>
        <tissue evidence="1">Liver</tissue>
    </source>
</reference>
<comment type="caution">
    <text evidence="1">The sequence shown here is derived from an EMBL/GenBank/DDBJ whole genome shotgun (WGS) entry which is preliminary data.</text>
</comment>
<accession>A0AAV7NCY7</accession>
<keyword evidence="2" id="KW-1185">Reference proteome</keyword>
<organism evidence="1 2">
    <name type="scientific">Pleurodeles waltl</name>
    <name type="common">Iberian ribbed newt</name>
    <dbReference type="NCBI Taxonomy" id="8319"/>
    <lineage>
        <taxon>Eukaryota</taxon>
        <taxon>Metazoa</taxon>
        <taxon>Chordata</taxon>
        <taxon>Craniata</taxon>
        <taxon>Vertebrata</taxon>
        <taxon>Euteleostomi</taxon>
        <taxon>Amphibia</taxon>
        <taxon>Batrachia</taxon>
        <taxon>Caudata</taxon>
        <taxon>Salamandroidea</taxon>
        <taxon>Salamandridae</taxon>
        <taxon>Pleurodelinae</taxon>
        <taxon>Pleurodeles</taxon>
    </lineage>
</organism>
<sequence length="135" mass="14060">MGELTGRGAPPPCATPVGLSLARALQREAPVLSLLNEKYWSCVTCRLPAGLSARHPSRSCSFCRAGLWEAAGQGRARYRTARVSSSCGALDGSFRAEVVKALYLAASLPLPAVLASPPPTNSSVGDVPVPWQGGQ</sequence>
<name>A0AAV7NCY7_PLEWA</name>
<protein>
    <submittedName>
        <fullName evidence="1">Uncharacterized protein</fullName>
    </submittedName>
</protein>